<dbReference type="EnsemblProtists" id="Phyra80009">
    <property type="protein sequence ID" value="Phyra80009"/>
    <property type="gene ID" value="Phyra80009"/>
</dbReference>
<dbReference type="AlphaFoldDB" id="H3GSL4"/>
<name>H3GSL4_PHYRM</name>
<dbReference type="eggNOG" id="ENOG502RV9B">
    <property type="taxonomic scope" value="Eukaryota"/>
</dbReference>
<dbReference type="Proteomes" id="UP000005238">
    <property type="component" value="Unassembled WGS sequence"/>
</dbReference>
<dbReference type="OMA" id="WEHANES"/>
<evidence type="ECO:0000313" key="1">
    <source>
        <dbReference type="EnsemblProtists" id="Phyra80009"/>
    </source>
</evidence>
<reference evidence="2" key="1">
    <citation type="journal article" date="2006" name="Science">
        <title>Phytophthora genome sequences uncover evolutionary origins and mechanisms of pathogenesis.</title>
        <authorList>
            <person name="Tyler B.M."/>
            <person name="Tripathy S."/>
            <person name="Zhang X."/>
            <person name="Dehal P."/>
            <person name="Jiang R.H."/>
            <person name="Aerts A."/>
            <person name="Arredondo F.D."/>
            <person name="Baxter L."/>
            <person name="Bensasson D."/>
            <person name="Beynon J.L."/>
            <person name="Chapman J."/>
            <person name="Damasceno C.M."/>
            <person name="Dorrance A.E."/>
            <person name="Dou D."/>
            <person name="Dickerman A.W."/>
            <person name="Dubchak I.L."/>
            <person name="Garbelotto M."/>
            <person name="Gijzen M."/>
            <person name="Gordon S.G."/>
            <person name="Govers F."/>
            <person name="Grunwald N.J."/>
            <person name="Huang W."/>
            <person name="Ivors K.L."/>
            <person name="Jones R.W."/>
            <person name="Kamoun S."/>
            <person name="Krampis K."/>
            <person name="Lamour K.H."/>
            <person name="Lee M.K."/>
            <person name="McDonald W.H."/>
            <person name="Medina M."/>
            <person name="Meijer H.J."/>
            <person name="Nordberg E.K."/>
            <person name="Maclean D.J."/>
            <person name="Ospina-Giraldo M.D."/>
            <person name="Morris P.F."/>
            <person name="Phuntumart V."/>
            <person name="Putnam N.H."/>
            <person name="Rash S."/>
            <person name="Rose J.K."/>
            <person name="Sakihama Y."/>
            <person name="Salamov A.A."/>
            <person name="Savidor A."/>
            <person name="Scheuring C.F."/>
            <person name="Smith B.M."/>
            <person name="Sobral B.W."/>
            <person name="Terry A."/>
            <person name="Torto-Alalibo T.A."/>
            <person name="Win J."/>
            <person name="Xu Z."/>
            <person name="Zhang H."/>
            <person name="Grigoriev I.V."/>
            <person name="Rokhsar D.S."/>
            <person name="Boore J.L."/>
        </authorList>
    </citation>
    <scope>NUCLEOTIDE SEQUENCE [LARGE SCALE GENOMIC DNA]</scope>
    <source>
        <strain evidence="2">Pr102</strain>
    </source>
</reference>
<proteinExistence type="predicted"/>
<sequence>MFAAAPTPPSLEVATASFFHRHCNQQQQLFRSQYKRSNRTKGLKILRCFPHCCPEHIDRGYCGTSLSVSVELESRQPGARPTDEPPSEALAVYARFEAVDDDSIGPGEYMEAAKVDLGTQSEANLGGQWLAGTLETQSELSPTTHSRQHPDKEKRLIFHLNNKPASLWYYSWESETLAWLRAFFRQYAGSALDKHALHDCFVLFVRELHEQVNAQVFARTELQSLDNVAEEIIAAVYSNESFHAHRPQVRAILNGQRFAGWTAFVAQMREVYINVSVTSQIVRLEIALDVQTRTLYIRSTQGVAGPLDCMCVVLDGKDRVFSQFPNGMASCIDAGAHGDYVGEITAGQSDKLVVHLQVFEWSVRGDGLSYSMHMSIECEGSRLLCVSGDVLATTATASLTAQDISVFREMSLREKREAVTNAHARKVEESHTIGWDTLGGTGPWEERGKFQLSYSRR</sequence>
<accession>H3GSL4</accession>
<dbReference type="EMBL" id="DS566042">
    <property type="status" value="NOT_ANNOTATED_CDS"/>
    <property type="molecule type" value="Genomic_DNA"/>
</dbReference>
<organism evidence="1 2">
    <name type="scientific">Phytophthora ramorum</name>
    <name type="common">Sudden oak death agent</name>
    <dbReference type="NCBI Taxonomy" id="164328"/>
    <lineage>
        <taxon>Eukaryota</taxon>
        <taxon>Sar</taxon>
        <taxon>Stramenopiles</taxon>
        <taxon>Oomycota</taxon>
        <taxon>Peronosporomycetes</taxon>
        <taxon>Peronosporales</taxon>
        <taxon>Peronosporaceae</taxon>
        <taxon>Phytophthora</taxon>
    </lineage>
</organism>
<dbReference type="InParanoid" id="H3GSL4"/>
<dbReference type="VEuPathDB" id="FungiDB:KRP22_14135"/>
<evidence type="ECO:0000313" key="2">
    <source>
        <dbReference type="Proteomes" id="UP000005238"/>
    </source>
</evidence>
<dbReference type="HOGENOM" id="CLU_738674_0_0_1"/>
<reference evidence="1" key="2">
    <citation type="submission" date="2015-06" db="UniProtKB">
        <authorList>
            <consortium name="EnsemblProtists"/>
        </authorList>
    </citation>
    <scope>IDENTIFICATION</scope>
    <source>
        <strain evidence="1">Pr102</strain>
    </source>
</reference>
<keyword evidence="2" id="KW-1185">Reference proteome</keyword>
<protein>
    <submittedName>
        <fullName evidence="1">Uncharacterized protein</fullName>
    </submittedName>
</protein>
<dbReference type="VEuPathDB" id="FungiDB:KRP23_13548"/>